<dbReference type="SUPFAM" id="SSF51905">
    <property type="entry name" value="FAD/NAD(P)-binding domain"/>
    <property type="match status" value="1"/>
</dbReference>
<reference evidence="8 9" key="1">
    <citation type="submission" date="2021-06" db="EMBL/GenBank/DDBJ databases">
        <title>Complete genome of Haloferula helveola possessing various polysaccharide degrading enzymes.</title>
        <authorList>
            <person name="Takami H."/>
            <person name="Huang C."/>
            <person name="Hamasaki K."/>
        </authorList>
    </citation>
    <scope>NUCLEOTIDE SEQUENCE [LARGE SCALE GENOMIC DNA]</scope>
    <source>
        <strain evidence="8 9">CN-1</strain>
    </source>
</reference>
<dbReference type="EMBL" id="AP024702">
    <property type="protein sequence ID" value="BCX46876.1"/>
    <property type="molecule type" value="Genomic_DNA"/>
</dbReference>
<evidence type="ECO:0000313" key="8">
    <source>
        <dbReference type="EMBL" id="BCX46876.1"/>
    </source>
</evidence>
<organism evidence="8 9">
    <name type="scientific">Haloferula helveola</name>
    <dbReference type="NCBI Taxonomy" id="490095"/>
    <lineage>
        <taxon>Bacteria</taxon>
        <taxon>Pseudomonadati</taxon>
        <taxon>Verrucomicrobiota</taxon>
        <taxon>Verrucomicrobiia</taxon>
        <taxon>Verrucomicrobiales</taxon>
        <taxon>Verrucomicrobiaceae</taxon>
        <taxon>Haloferula</taxon>
    </lineage>
</organism>
<dbReference type="Pfam" id="PF25275">
    <property type="entry name" value="Golvesin_C"/>
    <property type="match status" value="1"/>
</dbReference>
<evidence type="ECO:0000256" key="5">
    <source>
        <dbReference type="ARBA" id="ARBA00023014"/>
    </source>
</evidence>
<evidence type="ECO:0000313" key="9">
    <source>
        <dbReference type="Proteomes" id="UP001374893"/>
    </source>
</evidence>
<keyword evidence="3" id="KW-0560">Oxidoreductase</keyword>
<evidence type="ECO:0000256" key="4">
    <source>
        <dbReference type="ARBA" id="ARBA00023004"/>
    </source>
</evidence>
<keyword evidence="2" id="KW-0479">Metal-binding</keyword>
<proteinExistence type="predicted"/>
<name>A0ABN6H041_9BACT</name>
<dbReference type="PANTHER" id="PTHR43498">
    <property type="entry name" value="FERREDOXIN:COB-COM HETERODISULFIDE REDUCTASE SUBUNIT A"/>
    <property type="match status" value="1"/>
</dbReference>
<gene>
    <name evidence="8" type="ORF">HAHE_07840</name>
</gene>
<dbReference type="Pfam" id="PF12831">
    <property type="entry name" value="FAD_oxidored"/>
    <property type="match status" value="1"/>
</dbReference>
<feature type="region of interest" description="Disordered" evidence="6">
    <location>
        <begin position="223"/>
        <end position="254"/>
    </location>
</feature>
<keyword evidence="5" id="KW-0411">Iron-sulfur</keyword>
<accession>A0ABN6H041</accession>
<dbReference type="InterPro" id="IPR036188">
    <property type="entry name" value="FAD/NAD-bd_sf"/>
</dbReference>
<dbReference type="InterPro" id="IPR033803">
    <property type="entry name" value="CBD-like_Golvesin-Xly"/>
</dbReference>
<dbReference type="InterPro" id="IPR039650">
    <property type="entry name" value="HdrA-like"/>
</dbReference>
<dbReference type="PANTHER" id="PTHR43498:SF1">
    <property type="entry name" value="COB--COM HETERODISULFIDE REDUCTASE IRON-SULFUR SUBUNIT A"/>
    <property type="match status" value="1"/>
</dbReference>
<keyword evidence="4" id="KW-0408">Iron</keyword>
<protein>
    <submittedName>
        <fullName evidence="8">FAD dependent oxidoreductase</fullName>
    </submittedName>
</protein>
<evidence type="ECO:0000256" key="6">
    <source>
        <dbReference type="SAM" id="MobiDB-lite"/>
    </source>
</evidence>
<evidence type="ECO:0000259" key="7">
    <source>
        <dbReference type="Pfam" id="PF25275"/>
    </source>
</evidence>
<evidence type="ECO:0000256" key="1">
    <source>
        <dbReference type="ARBA" id="ARBA00022485"/>
    </source>
</evidence>
<evidence type="ECO:0000256" key="2">
    <source>
        <dbReference type="ARBA" id="ARBA00022723"/>
    </source>
</evidence>
<feature type="domain" description="Golvesin/Xly CBD-like" evidence="7">
    <location>
        <begin position="557"/>
        <end position="678"/>
    </location>
</feature>
<keyword evidence="1" id="KW-0004">4Fe-4S</keyword>
<keyword evidence="9" id="KW-1185">Reference proteome</keyword>
<sequence length="682" mass="76619">MTRSLCLALVTTTLPLVAETHDLLVYGGTSAGISAAVQAKRMGKTVVVVCPDKHLGGLSSGGLGWTDSGKKHVIGGISREFYARVRDHYDEDSAWNWQTRADYGSRGFLDSDTTFPEDTMWLFEPHVAEGIFEDLVKEYEIPVHRDEWLDRKKGVRKQDGRIVSISTLSGKTWEARMFIDATYEGDLLDSAGVGFTVGREGNAKYGETLNGVQTRRARSHQFDKPVDPYVKPGDPSSGLLPRIHGNPPGEEGGPDHRMQAYCFRTCMTNHPENRMPWPKPDGYDPLQYELGLRYLQAGWIGVFNKFDPLPNRKTDTNNHGGFSFDNIGYNYDYPEGSYERRAEIIAEHETYQKGWLWFLANDPRVPKDIQQRINQWGLAKDEFIDNGHWPHQLYIREARRMISDFVITENHLRRLKPTPRPVGMGSYNMDSHHVQRYVDEHGHARNEGDIQINPGGPYPIDYGAIVPKKEECENLLVPVCVSSSHIAYGSIRMEPVFMILGQSAATAACLSLDRKLAVQDLPYEVLHERLVADKQVLEDQRPGDFVGLKSLKGIVIDDEKAVREGNWTRSNIAAGVHRGYQHDGAKGDGSAMATFTAELEPGEYEIRIGYTALENRATNVPVTVVTGREREQFTLNQRRKPAQGTFQPIGRLMLGGETKVILSNRDTDGHVIIDAVQFLPVE</sequence>
<evidence type="ECO:0000256" key="3">
    <source>
        <dbReference type="ARBA" id="ARBA00023002"/>
    </source>
</evidence>
<dbReference type="Proteomes" id="UP001374893">
    <property type="component" value="Chromosome"/>
</dbReference>